<name>A0A4S8JSN8_MUSBA</name>
<dbReference type="AlphaFoldDB" id="A0A4S8JSN8"/>
<dbReference type="Proteomes" id="UP000317650">
    <property type="component" value="Chromosome 5"/>
</dbReference>
<gene>
    <name evidence="1" type="ORF">C4D60_Mb05t00300</name>
</gene>
<evidence type="ECO:0000313" key="2">
    <source>
        <dbReference type="Proteomes" id="UP000317650"/>
    </source>
</evidence>
<accession>A0A4S8JSN8</accession>
<reference evidence="1 2" key="1">
    <citation type="journal article" date="2019" name="Nat. Plants">
        <title>Genome sequencing of Musa balbisiana reveals subgenome evolution and function divergence in polyploid bananas.</title>
        <authorList>
            <person name="Yao X."/>
        </authorList>
    </citation>
    <scope>NUCLEOTIDE SEQUENCE [LARGE SCALE GENOMIC DNA]</scope>
    <source>
        <strain evidence="2">cv. DH-PKW</strain>
        <tissue evidence="1">Leaves</tissue>
    </source>
</reference>
<dbReference type="EMBL" id="PYDT01000003">
    <property type="protein sequence ID" value="THU65120.1"/>
    <property type="molecule type" value="Genomic_DNA"/>
</dbReference>
<comment type="caution">
    <text evidence="1">The sequence shown here is derived from an EMBL/GenBank/DDBJ whole genome shotgun (WGS) entry which is preliminary data.</text>
</comment>
<evidence type="ECO:0000313" key="1">
    <source>
        <dbReference type="EMBL" id="THU65120.1"/>
    </source>
</evidence>
<proteinExistence type="predicted"/>
<keyword evidence="2" id="KW-1185">Reference proteome</keyword>
<protein>
    <submittedName>
        <fullName evidence="1">Uncharacterized protein</fullName>
    </submittedName>
</protein>
<sequence length="181" mass="20230">MPRDPSSTKVQGVATNGRLEGSIRDVLSEEVELVLLLPDEDRIKEINQSSDQFDFNFSPVRLNRFEGIGGRDQHNWMERNRSHPIPSHPIPPHPSPKQKASTCGHHSYPLYVARVHRVYGSRSSEMGDLKDTPIMELSTQSFYSLLANTSDSFKSQADVSTGCTVAATLRQPNHLPPPKAR</sequence>
<organism evidence="1 2">
    <name type="scientific">Musa balbisiana</name>
    <name type="common">Banana</name>
    <dbReference type="NCBI Taxonomy" id="52838"/>
    <lineage>
        <taxon>Eukaryota</taxon>
        <taxon>Viridiplantae</taxon>
        <taxon>Streptophyta</taxon>
        <taxon>Embryophyta</taxon>
        <taxon>Tracheophyta</taxon>
        <taxon>Spermatophyta</taxon>
        <taxon>Magnoliopsida</taxon>
        <taxon>Liliopsida</taxon>
        <taxon>Zingiberales</taxon>
        <taxon>Musaceae</taxon>
        <taxon>Musa</taxon>
    </lineage>
</organism>